<gene>
    <name evidence="1" type="ORF">MNBD_NITROSPINAE03-912</name>
</gene>
<sequence length="67" mass="7429">MSVPDRLSFVDIEDIRRQIEKTPKPDITPDHTIELGPCGMGMPVLKSSWALNSMEPGQILKTESGHP</sequence>
<name>A0A3B1CJI9_9ZZZZ</name>
<protein>
    <submittedName>
        <fullName evidence="1">Uncharacterized protein</fullName>
    </submittedName>
</protein>
<organism evidence="1">
    <name type="scientific">hydrothermal vent metagenome</name>
    <dbReference type="NCBI Taxonomy" id="652676"/>
    <lineage>
        <taxon>unclassified sequences</taxon>
        <taxon>metagenomes</taxon>
        <taxon>ecological metagenomes</taxon>
    </lineage>
</organism>
<reference evidence="1" key="1">
    <citation type="submission" date="2018-06" db="EMBL/GenBank/DDBJ databases">
        <authorList>
            <person name="Zhirakovskaya E."/>
        </authorList>
    </citation>
    <scope>NUCLEOTIDE SEQUENCE</scope>
</reference>
<dbReference type="EMBL" id="UOGB01000287">
    <property type="protein sequence ID" value="VAX24148.1"/>
    <property type="molecule type" value="Genomic_DNA"/>
</dbReference>
<dbReference type="AlphaFoldDB" id="A0A3B1CJI9"/>
<accession>A0A3B1CJI9</accession>
<proteinExistence type="predicted"/>
<evidence type="ECO:0000313" key="1">
    <source>
        <dbReference type="EMBL" id="VAX24148.1"/>
    </source>
</evidence>